<dbReference type="InterPro" id="IPR012349">
    <property type="entry name" value="Split_barrel_FMN-bd"/>
</dbReference>
<dbReference type="OrthoDB" id="350853at2157"/>
<dbReference type="EMBL" id="MRZU01000004">
    <property type="protein sequence ID" value="OUJ18206.1"/>
    <property type="molecule type" value="Genomic_DNA"/>
</dbReference>
<dbReference type="Pfam" id="PF04075">
    <property type="entry name" value="F420H2_quin_red"/>
    <property type="match status" value="1"/>
</dbReference>
<dbReference type="Gene3D" id="2.30.110.10">
    <property type="entry name" value="Electron Transport, Fmn-binding Protein, Chain A"/>
    <property type="match status" value="1"/>
</dbReference>
<organism evidence="1 2">
    <name type="scientific">Methanonatronarchaeum thermophilum</name>
    <dbReference type="NCBI Taxonomy" id="1927129"/>
    <lineage>
        <taxon>Archaea</taxon>
        <taxon>Methanobacteriati</taxon>
        <taxon>Methanobacteriota</taxon>
        <taxon>Methanonatronarchaeia</taxon>
        <taxon>Methanonatronarchaeales</taxon>
        <taxon>Methanonatronarchaeaceae</taxon>
        <taxon>Methanonatronarchaeum</taxon>
    </lineage>
</organism>
<sequence length="168" mass="20161">MSNQKTGLLHHIIWFETKIFNPIIKKILTSKLHWPLSKKFMLITYKGHKTGEKYTTPLYYREKTNTLFVLTMKDGVKWWRNFKKQHPVTIQYKGKKIKTTAKAEKNPETIEKYLKEMITQSNTWKIFLKLYGIPINPNKKQLKQASKKTILVKFKKHQKQTKKLRKQN</sequence>
<protein>
    <submittedName>
        <fullName evidence="1">Putative flavin-nucleotide-binding protein</fullName>
    </submittedName>
</protein>
<proteinExistence type="predicted"/>
<dbReference type="AlphaFoldDB" id="A0A1Y3GFQ3"/>
<dbReference type="RefSeq" id="WP_086637498.1">
    <property type="nucleotide sequence ID" value="NZ_MRZU01000004.1"/>
</dbReference>
<dbReference type="Proteomes" id="UP000195137">
    <property type="component" value="Unassembled WGS sequence"/>
</dbReference>
<dbReference type="GO" id="GO:0016491">
    <property type="term" value="F:oxidoreductase activity"/>
    <property type="evidence" value="ECO:0007669"/>
    <property type="project" value="InterPro"/>
</dbReference>
<dbReference type="InterPro" id="IPR004378">
    <property type="entry name" value="F420H2_quin_Rdtase"/>
</dbReference>
<reference evidence="1 2" key="1">
    <citation type="submission" date="2016-12" db="EMBL/GenBank/DDBJ databases">
        <title>Discovery of methanogenic haloarchaea.</title>
        <authorList>
            <person name="Sorokin D.Y."/>
            <person name="Makarova K.S."/>
            <person name="Abbas B."/>
            <person name="Ferrer M."/>
            <person name="Golyshin P.N."/>
        </authorList>
    </citation>
    <scope>NUCLEOTIDE SEQUENCE [LARGE SCALE GENOMIC DNA]</scope>
    <source>
        <strain evidence="1">AMET1</strain>
    </source>
</reference>
<name>A0A1Y3GFQ3_9EURY</name>
<evidence type="ECO:0000313" key="1">
    <source>
        <dbReference type="EMBL" id="OUJ18206.1"/>
    </source>
</evidence>
<keyword evidence="2" id="KW-1185">Reference proteome</keyword>
<accession>A0A1Y3GFQ3</accession>
<evidence type="ECO:0000313" key="2">
    <source>
        <dbReference type="Proteomes" id="UP000195137"/>
    </source>
</evidence>
<gene>
    <name evidence="1" type="ORF">AMET1_1111</name>
</gene>
<comment type="caution">
    <text evidence="1">The sequence shown here is derived from an EMBL/GenBank/DDBJ whole genome shotgun (WGS) entry which is preliminary data.</text>
</comment>